<dbReference type="PANTHER" id="PTHR11092">
    <property type="entry name" value="SUGAR NUCLEOTIDE EPIMERASE RELATED"/>
    <property type="match status" value="1"/>
</dbReference>
<dbReference type="InterPro" id="IPR001509">
    <property type="entry name" value="Epimerase_deHydtase"/>
</dbReference>
<feature type="compositionally biased region" description="Pro residues" evidence="2">
    <location>
        <begin position="43"/>
        <end position="53"/>
    </location>
</feature>
<dbReference type="InterPro" id="IPR013549">
    <property type="entry name" value="DUF1731"/>
</dbReference>
<feature type="domain" description="NAD-dependent epimerase/dehydratase" evidence="3">
    <location>
        <begin position="3"/>
        <end position="262"/>
    </location>
</feature>
<evidence type="ECO:0000259" key="3">
    <source>
        <dbReference type="Pfam" id="PF01370"/>
    </source>
</evidence>
<evidence type="ECO:0000313" key="5">
    <source>
        <dbReference type="EMBL" id="MFD2028900.1"/>
    </source>
</evidence>
<evidence type="ECO:0000256" key="2">
    <source>
        <dbReference type="SAM" id="MobiDB-lite"/>
    </source>
</evidence>
<evidence type="ECO:0000256" key="1">
    <source>
        <dbReference type="ARBA" id="ARBA00009353"/>
    </source>
</evidence>
<evidence type="ECO:0000259" key="4">
    <source>
        <dbReference type="Pfam" id="PF08338"/>
    </source>
</evidence>
<comment type="similarity">
    <text evidence="1">Belongs to the NAD(P)-dependent epimerase/dehydratase family. SDR39U1 subfamily.</text>
</comment>
<keyword evidence="6" id="KW-1185">Reference proteome</keyword>
<accession>A0ABW4VHS4</accession>
<comment type="caution">
    <text evidence="5">The sequence shown here is derived from an EMBL/GenBank/DDBJ whole genome shotgun (WGS) entry which is preliminary data.</text>
</comment>
<dbReference type="Proteomes" id="UP001597338">
    <property type="component" value="Unassembled WGS sequence"/>
</dbReference>
<evidence type="ECO:0000313" key="6">
    <source>
        <dbReference type="Proteomes" id="UP001597338"/>
    </source>
</evidence>
<name>A0ABW4VHS4_9MICO</name>
<dbReference type="RefSeq" id="WP_377200560.1">
    <property type="nucleotide sequence ID" value="NZ_JBHUHF010000001.1"/>
</dbReference>
<dbReference type="InterPro" id="IPR036291">
    <property type="entry name" value="NAD(P)-bd_dom_sf"/>
</dbReference>
<dbReference type="PANTHER" id="PTHR11092:SF0">
    <property type="entry name" value="EPIMERASE FAMILY PROTEIN SDR39U1"/>
    <property type="match status" value="1"/>
</dbReference>
<organism evidence="5 6">
    <name type="scientific">Promicromonospora aerolata</name>
    <dbReference type="NCBI Taxonomy" id="195749"/>
    <lineage>
        <taxon>Bacteria</taxon>
        <taxon>Bacillati</taxon>
        <taxon>Actinomycetota</taxon>
        <taxon>Actinomycetes</taxon>
        <taxon>Micrococcales</taxon>
        <taxon>Promicromonosporaceae</taxon>
        <taxon>Promicromonospora</taxon>
    </lineage>
</organism>
<protein>
    <submittedName>
        <fullName evidence="5">TIGR01777 family oxidoreductase</fullName>
    </submittedName>
</protein>
<dbReference type="Pfam" id="PF08338">
    <property type="entry name" value="DUF1731"/>
    <property type="match status" value="1"/>
</dbReference>
<reference evidence="6" key="1">
    <citation type="journal article" date="2019" name="Int. J. Syst. Evol. Microbiol.">
        <title>The Global Catalogue of Microorganisms (GCM) 10K type strain sequencing project: providing services to taxonomists for standard genome sequencing and annotation.</title>
        <authorList>
            <consortium name="The Broad Institute Genomics Platform"/>
            <consortium name="The Broad Institute Genome Sequencing Center for Infectious Disease"/>
            <person name="Wu L."/>
            <person name="Ma J."/>
        </authorList>
    </citation>
    <scope>NUCLEOTIDE SEQUENCE [LARGE SCALE GENOMIC DNA]</scope>
    <source>
        <strain evidence="6">CCM 7043</strain>
    </source>
</reference>
<feature type="region of interest" description="Disordered" evidence="2">
    <location>
        <begin position="29"/>
        <end position="76"/>
    </location>
</feature>
<dbReference type="Gene3D" id="3.40.50.720">
    <property type="entry name" value="NAD(P)-binding Rossmann-like Domain"/>
    <property type="match status" value="1"/>
</dbReference>
<gene>
    <name evidence="5" type="ORF">ACFSL2_25695</name>
</gene>
<feature type="domain" description="DUF1731" evidence="4">
    <location>
        <begin position="293"/>
        <end position="338"/>
    </location>
</feature>
<sequence>MDVVVAGSHGLIGSALVADLAARGDSVRRLVRRGAESPDPESPDPGSPDPGSPDPGSFEAGSSGIGSSHGGHAAAGENLAGDTLVRDVLWDPRTGELDPAALEGADAVVNLAGAGIGDHRWTSAYKQTLLGSRTTTTSLLARTIARLDARPVLVNGSAIGAYGSRGNEVLTEESARGQDFLARLVEAWENATAPAAEAGARVVWLRSGLVLAPSGGALGKLLPILRLGLGGPLGSGRQWWSWITLPDEIAAIRHVIATDAHGPVNAVAPEPATNRTLTRALARALHRPAVLPVPRFALRIGLGQFADDLVSSQRVVPDVLARTGFTWTHTEPQGAARWVVETNEVSAPR</sequence>
<dbReference type="InterPro" id="IPR010099">
    <property type="entry name" value="SDR39U1"/>
</dbReference>
<dbReference type="SUPFAM" id="SSF51735">
    <property type="entry name" value="NAD(P)-binding Rossmann-fold domains"/>
    <property type="match status" value="1"/>
</dbReference>
<proteinExistence type="inferred from homology"/>
<dbReference type="Pfam" id="PF01370">
    <property type="entry name" value="Epimerase"/>
    <property type="match status" value="1"/>
</dbReference>
<dbReference type="NCBIfam" id="TIGR01777">
    <property type="entry name" value="yfcH"/>
    <property type="match status" value="1"/>
</dbReference>
<dbReference type="EMBL" id="JBHUHF010000001">
    <property type="protein sequence ID" value="MFD2028900.1"/>
    <property type="molecule type" value="Genomic_DNA"/>
</dbReference>